<dbReference type="Gene3D" id="3.30.230.10">
    <property type="match status" value="1"/>
</dbReference>
<dbReference type="HAMAP" id="MF_00061">
    <property type="entry name" value="IspE"/>
    <property type="match status" value="1"/>
</dbReference>
<dbReference type="PANTHER" id="PTHR43527:SF2">
    <property type="entry name" value="4-DIPHOSPHOCYTIDYL-2-C-METHYL-D-ERYTHRITOL KINASE, CHLOROPLASTIC"/>
    <property type="match status" value="1"/>
</dbReference>
<dbReference type="GO" id="GO:0050515">
    <property type="term" value="F:4-(cytidine 5'-diphospho)-2-C-methyl-D-erythritol kinase activity"/>
    <property type="evidence" value="ECO:0007669"/>
    <property type="project" value="UniProtKB-UniRule"/>
</dbReference>
<feature type="active site" evidence="9">
    <location>
        <position position="133"/>
    </location>
</feature>
<dbReference type="SUPFAM" id="SSF54211">
    <property type="entry name" value="Ribosomal protein S5 domain 2-like"/>
    <property type="match status" value="1"/>
</dbReference>
<evidence type="ECO:0000313" key="13">
    <source>
        <dbReference type="Proteomes" id="UP000293583"/>
    </source>
</evidence>
<evidence type="ECO:0000256" key="8">
    <source>
        <dbReference type="ARBA" id="ARBA00032554"/>
    </source>
</evidence>
<comment type="catalytic activity">
    <reaction evidence="9">
        <text>4-CDP-2-C-methyl-D-erythritol + ATP = 4-CDP-2-C-methyl-D-erythritol 2-phosphate + ADP + H(+)</text>
        <dbReference type="Rhea" id="RHEA:18437"/>
        <dbReference type="ChEBI" id="CHEBI:15378"/>
        <dbReference type="ChEBI" id="CHEBI:30616"/>
        <dbReference type="ChEBI" id="CHEBI:57823"/>
        <dbReference type="ChEBI" id="CHEBI:57919"/>
        <dbReference type="ChEBI" id="CHEBI:456216"/>
        <dbReference type="EC" id="2.7.1.148"/>
    </reaction>
</comment>
<dbReference type="PANTHER" id="PTHR43527">
    <property type="entry name" value="4-DIPHOSPHOCYTIDYL-2-C-METHYL-D-ERYTHRITOL KINASE, CHLOROPLASTIC"/>
    <property type="match status" value="1"/>
</dbReference>
<comment type="pathway">
    <text evidence="9">Isoprenoid biosynthesis; isopentenyl diphosphate biosynthesis via DXP pathway; isopentenyl diphosphate from 1-deoxy-D-xylulose 5-phosphate: step 3/6.</text>
</comment>
<dbReference type="UniPathway" id="UPA00056">
    <property type="reaction ID" value="UER00094"/>
</dbReference>
<protein>
    <recommendedName>
        <fullName evidence="3 9">4-diphosphocytidyl-2-C-methyl-D-erythritol kinase</fullName>
        <shortName evidence="9">CMK</shortName>
        <ecNumber evidence="2 9">2.7.1.148</ecNumber>
    </recommendedName>
    <alternativeName>
        <fullName evidence="8 9">4-(cytidine-5'-diphospho)-2-C-methyl-D-erythritol kinase</fullName>
    </alternativeName>
</protein>
<evidence type="ECO:0000256" key="7">
    <source>
        <dbReference type="ARBA" id="ARBA00022840"/>
    </source>
</evidence>
<dbReference type="NCBIfam" id="TIGR00154">
    <property type="entry name" value="ispE"/>
    <property type="match status" value="1"/>
</dbReference>
<keyword evidence="5 9" id="KW-0547">Nucleotide-binding</keyword>
<keyword evidence="13" id="KW-1185">Reference proteome</keyword>
<dbReference type="SUPFAM" id="SSF55060">
    <property type="entry name" value="GHMP Kinase, C-terminal domain"/>
    <property type="match status" value="1"/>
</dbReference>
<evidence type="ECO:0000256" key="2">
    <source>
        <dbReference type="ARBA" id="ARBA00012052"/>
    </source>
</evidence>
<comment type="similarity">
    <text evidence="1 9">Belongs to the GHMP kinase family. IspE subfamily.</text>
</comment>
<dbReference type="OrthoDB" id="9809438at2"/>
<dbReference type="GO" id="GO:0016114">
    <property type="term" value="P:terpenoid biosynthetic process"/>
    <property type="evidence" value="ECO:0007669"/>
    <property type="project" value="UniProtKB-UniRule"/>
</dbReference>
<sequence>MVLFPHAKINIGLYITKKRKDGFHDLETCFFPVPWTDVLEITPSEGEFTFSSSGLDIAGVIEDNLCYKAYELLRKDHQMPPVHIHLHKIIPMGAGLGGGSSDAAFTLMGLRDLFQLPLTNEDLQPYAAKLGSDCAFFLSNQAAFGKGKGDKLSSIEASLKGKFLVLLYPAVGISTAEAYAGVTPAKAPVDLRKAILKADWKEAISNDFEKSIFPHYPVLASLKEEMYTLGASYAAMSGSGSTIFGIFDKKIDPPARWADYTVWSGWVEKD</sequence>
<keyword evidence="4 9" id="KW-0808">Transferase</keyword>
<reference evidence="12 13" key="1">
    <citation type="submission" date="2019-02" db="EMBL/GenBank/DDBJ databases">
        <title>Genome of a new Bacteroidetes strain.</title>
        <authorList>
            <person name="Pitt A."/>
        </authorList>
    </citation>
    <scope>NUCLEOTIDE SEQUENCE [LARGE SCALE GENOMIC DNA]</scope>
    <source>
        <strain evidence="12 13">103A-SOEBACH</strain>
    </source>
</reference>
<dbReference type="InterPro" id="IPR004424">
    <property type="entry name" value="IspE"/>
</dbReference>
<dbReference type="PIRSF" id="PIRSF010376">
    <property type="entry name" value="IspE"/>
    <property type="match status" value="1"/>
</dbReference>
<evidence type="ECO:0000313" key="12">
    <source>
        <dbReference type="EMBL" id="TBH75006.1"/>
    </source>
</evidence>
<evidence type="ECO:0000259" key="11">
    <source>
        <dbReference type="Pfam" id="PF08544"/>
    </source>
</evidence>
<accession>A0A4Q9BG51</accession>
<dbReference type="Gene3D" id="3.30.70.890">
    <property type="entry name" value="GHMP kinase, C-terminal domain"/>
    <property type="match status" value="1"/>
</dbReference>
<dbReference type="GO" id="GO:0005524">
    <property type="term" value="F:ATP binding"/>
    <property type="evidence" value="ECO:0007669"/>
    <property type="project" value="UniProtKB-UniRule"/>
</dbReference>
<evidence type="ECO:0000256" key="4">
    <source>
        <dbReference type="ARBA" id="ARBA00022679"/>
    </source>
</evidence>
<evidence type="ECO:0000256" key="3">
    <source>
        <dbReference type="ARBA" id="ARBA00017473"/>
    </source>
</evidence>
<dbReference type="Proteomes" id="UP000293583">
    <property type="component" value="Unassembled WGS sequence"/>
</dbReference>
<dbReference type="RefSeq" id="WP_130922216.1">
    <property type="nucleotide sequence ID" value="NZ_SEWY01000001.1"/>
</dbReference>
<evidence type="ECO:0000259" key="10">
    <source>
        <dbReference type="Pfam" id="PF00288"/>
    </source>
</evidence>
<dbReference type="GO" id="GO:0019288">
    <property type="term" value="P:isopentenyl diphosphate biosynthetic process, methylerythritol 4-phosphate pathway"/>
    <property type="evidence" value="ECO:0007669"/>
    <property type="project" value="UniProtKB-UniRule"/>
</dbReference>
<dbReference type="Pfam" id="PF08544">
    <property type="entry name" value="GHMP_kinases_C"/>
    <property type="match status" value="1"/>
</dbReference>
<evidence type="ECO:0000256" key="5">
    <source>
        <dbReference type="ARBA" id="ARBA00022741"/>
    </source>
</evidence>
<name>A0A4Q9BG51_9BACT</name>
<feature type="active site" evidence="9">
    <location>
        <position position="8"/>
    </location>
</feature>
<feature type="domain" description="GHMP kinase N-terminal" evidence="10">
    <location>
        <begin position="64"/>
        <end position="138"/>
    </location>
</feature>
<keyword evidence="9" id="KW-0414">Isoprene biosynthesis</keyword>
<feature type="binding site" evidence="9">
    <location>
        <begin position="91"/>
        <end position="101"/>
    </location>
    <ligand>
        <name>ATP</name>
        <dbReference type="ChEBI" id="CHEBI:30616"/>
    </ligand>
</feature>
<keyword evidence="6 9" id="KW-0418">Kinase</keyword>
<dbReference type="EMBL" id="SEWY01000001">
    <property type="protein sequence ID" value="TBH75006.1"/>
    <property type="molecule type" value="Genomic_DNA"/>
</dbReference>
<organism evidence="12 13">
    <name type="scientific">Aquirufa antheringensis</name>
    <dbReference type="NCBI Taxonomy" id="2516559"/>
    <lineage>
        <taxon>Bacteria</taxon>
        <taxon>Pseudomonadati</taxon>
        <taxon>Bacteroidota</taxon>
        <taxon>Cytophagia</taxon>
        <taxon>Cytophagales</taxon>
        <taxon>Flectobacillaceae</taxon>
        <taxon>Aquirufa</taxon>
    </lineage>
</organism>
<evidence type="ECO:0000256" key="1">
    <source>
        <dbReference type="ARBA" id="ARBA00009684"/>
    </source>
</evidence>
<dbReference type="InterPro" id="IPR006204">
    <property type="entry name" value="GHMP_kinase_N_dom"/>
</dbReference>
<proteinExistence type="inferred from homology"/>
<dbReference type="EC" id="2.7.1.148" evidence="2 9"/>
<dbReference type="Pfam" id="PF00288">
    <property type="entry name" value="GHMP_kinases_N"/>
    <property type="match status" value="1"/>
</dbReference>
<dbReference type="InterPro" id="IPR013750">
    <property type="entry name" value="GHMP_kinase_C_dom"/>
</dbReference>
<comment type="function">
    <text evidence="9">Catalyzes the phosphorylation of the position 2 hydroxy group of 4-diphosphocytidyl-2C-methyl-D-erythritol.</text>
</comment>
<evidence type="ECO:0000256" key="6">
    <source>
        <dbReference type="ARBA" id="ARBA00022777"/>
    </source>
</evidence>
<evidence type="ECO:0000256" key="9">
    <source>
        <dbReference type="HAMAP-Rule" id="MF_00061"/>
    </source>
</evidence>
<dbReference type="InterPro" id="IPR020568">
    <property type="entry name" value="Ribosomal_Su5_D2-typ_SF"/>
</dbReference>
<dbReference type="InterPro" id="IPR014721">
    <property type="entry name" value="Ribsml_uS5_D2-typ_fold_subgr"/>
</dbReference>
<dbReference type="AlphaFoldDB" id="A0A4Q9BG51"/>
<comment type="caution">
    <text evidence="12">The sequence shown here is derived from an EMBL/GenBank/DDBJ whole genome shotgun (WGS) entry which is preliminary data.</text>
</comment>
<keyword evidence="7 9" id="KW-0067">ATP-binding</keyword>
<feature type="domain" description="GHMP kinase C-terminal" evidence="11">
    <location>
        <begin position="193"/>
        <end position="250"/>
    </location>
</feature>
<dbReference type="InterPro" id="IPR036554">
    <property type="entry name" value="GHMP_kinase_C_sf"/>
</dbReference>
<gene>
    <name evidence="9" type="primary">ispE</name>
    <name evidence="12" type="ORF">EWU20_00100</name>
</gene>